<gene>
    <name evidence="3" type="ORF">CBR_g1037</name>
</gene>
<keyword evidence="2" id="KW-0472">Membrane</keyword>
<protein>
    <submittedName>
        <fullName evidence="3">Uncharacterized protein</fullName>
    </submittedName>
</protein>
<comment type="caution">
    <text evidence="3">The sequence shown here is derived from an EMBL/GenBank/DDBJ whole genome shotgun (WGS) entry which is preliminary data.</text>
</comment>
<reference evidence="3 4" key="1">
    <citation type="journal article" date="2018" name="Cell">
        <title>The Chara Genome: Secondary Complexity and Implications for Plant Terrestrialization.</title>
        <authorList>
            <person name="Nishiyama T."/>
            <person name="Sakayama H."/>
            <person name="Vries J.D."/>
            <person name="Buschmann H."/>
            <person name="Saint-Marcoux D."/>
            <person name="Ullrich K.K."/>
            <person name="Haas F.B."/>
            <person name="Vanderstraeten L."/>
            <person name="Becker D."/>
            <person name="Lang D."/>
            <person name="Vosolsobe S."/>
            <person name="Rombauts S."/>
            <person name="Wilhelmsson P.K.I."/>
            <person name="Janitza P."/>
            <person name="Kern R."/>
            <person name="Heyl A."/>
            <person name="Rumpler F."/>
            <person name="Villalobos L.I.A.C."/>
            <person name="Clay J.M."/>
            <person name="Skokan R."/>
            <person name="Toyoda A."/>
            <person name="Suzuki Y."/>
            <person name="Kagoshima H."/>
            <person name="Schijlen E."/>
            <person name="Tajeshwar N."/>
            <person name="Catarino B."/>
            <person name="Hetherington A.J."/>
            <person name="Saltykova A."/>
            <person name="Bonnot C."/>
            <person name="Breuninger H."/>
            <person name="Symeonidi A."/>
            <person name="Radhakrishnan G.V."/>
            <person name="Van Nieuwerburgh F."/>
            <person name="Deforce D."/>
            <person name="Chang C."/>
            <person name="Karol K.G."/>
            <person name="Hedrich R."/>
            <person name="Ulvskov P."/>
            <person name="Glockner G."/>
            <person name="Delwiche C.F."/>
            <person name="Petrasek J."/>
            <person name="Van de Peer Y."/>
            <person name="Friml J."/>
            <person name="Beilby M."/>
            <person name="Dolan L."/>
            <person name="Kohara Y."/>
            <person name="Sugano S."/>
            <person name="Fujiyama A."/>
            <person name="Delaux P.-M."/>
            <person name="Quint M."/>
            <person name="TheiBen G."/>
            <person name="Hagemann M."/>
            <person name="Harholt J."/>
            <person name="Dunand C."/>
            <person name="Zachgo S."/>
            <person name="Langdale J."/>
            <person name="Maumus F."/>
            <person name="Straeten D.V.D."/>
            <person name="Gould S.B."/>
            <person name="Rensing S.A."/>
        </authorList>
    </citation>
    <scope>NUCLEOTIDE SEQUENCE [LARGE SCALE GENOMIC DNA]</scope>
    <source>
        <strain evidence="3 4">S276</strain>
    </source>
</reference>
<feature type="transmembrane region" description="Helical" evidence="2">
    <location>
        <begin position="85"/>
        <end position="102"/>
    </location>
</feature>
<evidence type="ECO:0000256" key="1">
    <source>
        <dbReference type="SAM" id="MobiDB-lite"/>
    </source>
</evidence>
<feature type="compositionally biased region" description="Low complexity" evidence="1">
    <location>
        <begin position="45"/>
        <end position="63"/>
    </location>
</feature>
<feature type="transmembrane region" description="Helical" evidence="2">
    <location>
        <begin position="114"/>
        <end position="133"/>
    </location>
</feature>
<dbReference type="OrthoDB" id="9909019at2759"/>
<organism evidence="3 4">
    <name type="scientific">Chara braunii</name>
    <name type="common">Braun's stonewort</name>
    <dbReference type="NCBI Taxonomy" id="69332"/>
    <lineage>
        <taxon>Eukaryota</taxon>
        <taxon>Viridiplantae</taxon>
        <taxon>Streptophyta</taxon>
        <taxon>Charophyceae</taxon>
        <taxon>Charales</taxon>
        <taxon>Characeae</taxon>
        <taxon>Chara</taxon>
    </lineage>
</organism>
<accession>A0A388KCX8</accession>
<dbReference type="Proteomes" id="UP000265515">
    <property type="component" value="Unassembled WGS sequence"/>
</dbReference>
<evidence type="ECO:0000313" key="4">
    <source>
        <dbReference type="Proteomes" id="UP000265515"/>
    </source>
</evidence>
<dbReference type="Gramene" id="GBG67918">
    <property type="protein sequence ID" value="GBG67918"/>
    <property type="gene ID" value="CBR_g1037"/>
</dbReference>
<dbReference type="AlphaFoldDB" id="A0A388KCX8"/>
<proteinExistence type="predicted"/>
<name>A0A388KCX8_CHABU</name>
<evidence type="ECO:0000313" key="3">
    <source>
        <dbReference type="EMBL" id="GBG67918.1"/>
    </source>
</evidence>
<sequence length="286" mass="31425">MGMTALGGISCSSLPRWFGALRPRALRGTGRPCPDDAYLPLPLDQRQQQQQQQGRQQQQHQQHNSAGSEARAAEADNCSDGGLRATWLVLHGVFILMAAFLPTRLHDALHRHNYWFAGGYFGVVLATFAQYWFTAGSSPGYVNEVLRELQNEIERQEAEVPSTPRWSVPRCPGFRNSHSLNGPFSTFGGPNHNVRLFDQPLLHSQGAVIINVSLRDGAATEWTPLLPGSTTPPPDLPPLNGNGSSGWLPRPKGRVLKISTKELGALERLVEDEAQMLGQYASGHCF</sequence>
<feature type="region of interest" description="Disordered" evidence="1">
    <location>
        <begin position="45"/>
        <end position="75"/>
    </location>
</feature>
<feature type="region of interest" description="Disordered" evidence="1">
    <location>
        <begin position="226"/>
        <end position="248"/>
    </location>
</feature>
<dbReference type="EMBL" id="BFEA01000093">
    <property type="protein sequence ID" value="GBG67918.1"/>
    <property type="molecule type" value="Genomic_DNA"/>
</dbReference>
<evidence type="ECO:0000256" key="2">
    <source>
        <dbReference type="SAM" id="Phobius"/>
    </source>
</evidence>
<keyword evidence="4" id="KW-1185">Reference proteome</keyword>
<keyword evidence="2" id="KW-0812">Transmembrane</keyword>
<keyword evidence="2" id="KW-1133">Transmembrane helix</keyword>